<dbReference type="PANTHER" id="PTHR30614:SF0">
    <property type="entry name" value="L-CYSTINE TRANSPORT SYSTEM PERMEASE PROTEIN TCYL"/>
    <property type="match status" value="1"/>
</dbReference>
<keyword evidence="5 12" id="KW-0812">Transmembrane</keyword>
<keyword evidence="8 12" id="KW-0472">Membrane</keyword>
<dbReference type="SUPFAM" id="SSF161098">
    <property type="entry name" value="MetI-like"/>
    <property type="match status" value="1"/>
</dbReference>
<evidence type="ECO:0000256" key="2">
    <source>
        <dbReference type="ARBA" id="ARBA00010072"/>
    </source>
</evidence>
<comment type="subcellular location">
    <subcellularLocation>
        <location evidence="1">Cell inner membrane</location>
        <topology evidence="1">Multi-pass membrane protein</topology>
    </subcellularLocation>
    <subcellularLocation>
        <location evidence="12">Cell membrane</location>
        <topology evidence="12">Multi-pass membrane protein</topology>
    </subcellularLocation>
</comment>
<feature type="transmembrane region" description="Helical" evidence="12">
    <location>
        <begin position="164"/>
        <end position="184"/>
    </location>
</feature>
<dbReference type="GO" id="GO:0022857">
    <property type="term" value="F:transmembrane transporter activity"/>
    <property type="evidence" value="ECO:0007669"/>
    <property type="project" value="InterPro"/>
</dbReference>
<evidence type="ECO:0000259" key="14">
    <source>
        <dbReference type="PROSITE" id="PS50928"/>
    </source>
</evidence>
<accession>A0A918JND7</accession>
<dbReference type="Proteomes" id="UP000608345">
    <property type="component" value="Unassembled WGS sequence"/>
</dbReference>
<evidence type="ECO:0000256" key="11">
    <source>
        <dbReference type="ARBA" id="ARBA00073645"/>
    </source>
</evidence>
<comment type="caution">
    <text evidence="15">The sequence shown here is derived from an EMBL/GenBank/DDBJ whole genome shotgun (WGS) entry which is preliminary data.</text>
</comment>
<keyword evidence="4" id="KW-1003">Cell membrane</keyword>
<evidence type="ECO:0000256" key="4">
    <source>
        <dbReference type="ARBA" id="ARBA00022475"/>
    </source>
</evidence>
<sequence length="311" mass="34158">MTNLSMTSGAVSTVPPASSTPQNCVDDVSKAIYPVSLSRRLGTIALVLIAVWLIWFLISNPRFEWPVVLNYLFAPAILEGLGVTLALTVISMVGGVLAGTIAALLLMSDYGPGRRAANVYLWAFRATPLMIQLLFWYNLAYLIPTISIGLPFGEPWVEWRTIDLINPFTAAVLGLSLAEGAYMAEIMRAGLLSVDQRQHDAAKAIGMTPTQSFFRIIVPQAMRFIIPPTGNQVISMAKATALVSVIAMNDLLFAVQTIYNRTYEIVPLLMVAVFWYLVVISCLYLIQSRLEKHYSKGHQRTAVITAETTTA</sequence>
<gene>
    <name evidence="15" type="ORF">GCM10011450_17610</name>
</gene>
<protein>
    <recommendedName>
        <fullName evidence="11">Glutamate/aspartate import permease protein GltK</fullName>
    </recommendedName>
</protein>
<dbReference type="InterPro" id="IPR010065">
    <property type="entry name" value="AA_ABC_transptr_permease_3TM"/>
</dbReference>
<comment type="function">
    <text evidence="9">Part of the ABC transporter complex GltIJKL involved in glutamate and aspartate uptake. Probably responsible for the translocation of the substrate across the membrane.</text>
</comment>
<dbReference type="EMBL" id="BMYS01000011">
    <property type="protein sequence ID" value="GGW88113.1"/>
    <property type="molecule type" value="Genomic_DNA"/>
</dbReference>
<evidence type="ECO:0000256" key="1">
    <source>
        <dbReference type="ARBA" id="ARBA00004429"/>
    </source>
</evidence>
<evidence type="ECO:0000313" key="16">
    <source>
        <dbReference type="Proteomes" id="UP000608345"/>
    </source>
</evidence>
<dbReference type="FunFam" id="1.10.3720.10:FF:000006">
    <property type="entry name" value="Glutamate/aspartate ABC transporter, permease protein GltK"/>
    <property type="match status" value="1"/>
</dbReference>
<feature type="transmembrane region" description="Helical" evidence="12">
    <location>
        <begin position="78"/>
        <end position="107"/>
    </location>
</feature>
<dbReference type="InterPro" id="IPR035906">
    <property type="entry name" value="MetI-like_sf"/>
</dbReference>
<keyword evidence="6" id="KW-0029">Amino-acid transport</keyword>
<proteinExistence type="inferred from homology"/>
<dbReference type="InterPro" id="IPR043429">
    <property type="entry name" value="ArtM/GltK/GlnP/TcyL/YhdX-like"/>
</dbReference>
<evidence type="ECO:0000256" key="12">
    <source>
        <dbReference type="RuleBase" id="RU363032"/>
    </source>
</evidence>
<evidence type="ECO:0000256" key="6">
    <source>
        <dbReference type="ARBA" id="ARBA00022970"/>
    </source>
</evidence>
<dbReference type="PROSITE" id="PS50928">
    <property type="entry name" value="ABC_TM1"/>
    <property type="match status" value="1"/>
</dbReference>
<evidence type="ECO:0000256" key="9">
    <source>
        <dbReference type="ARBA" id="ARBA00060298"/>
    </source>
</evidence>
<dbReference type="AlphaFoldDB" id="A0A918JND7"/>
<feature type="domain" description="ABC transmembrane type-1" evidence="14">
    <location>
        <begin position="81"/>
        <end position="284"/>
    </location>
</feature>
<comment type="subunit">
    <text evidence="10">The complex is composed of two ATP-binding proteins (GltL), two transmembrane proteins (GltJ and GltK) and a solute-binding protein (GltI).</text>
</comment>
<dbReference type="CDD" id="cd06261">
    <property type="entry name" value="TM_PBP2"/>
    <property type="match status" value="1"/>
</dbReference>
<keyword evidence="16" id="KW-1185">Reference proteome</keyword>
<keyword evidence="3 12" id="KW-0813">Transport</keyword>
<keyword evidence="7 12" id="KW-1133">Transmembrane helix</keyword>
<reference evidence="15" key="2">
    <citation type="submission" date="2020-09" db="EMBL/GenBank/DDBJ databases">
        <authorList>
            <person name="Sun Q."/>
            <person name="Kim S."/>
        </authorList>
    </citation>
    <scope>NUCLEOTIDE SEQUENCE</scope>
    <source>
        <strain evidence="15">KCTC 23732</strain>
    </source>
</reference>
<comment type="similarity">
    <text evidence="2">Belongs to the binding-protein-dependent transport system permease family. HisMQ subfamily.</text>
</comment>
<dbReference type="GO" id="GO:0006865">
    <property type="term" value="P:amino acid transport"/>
    <property type="evidence" value="ECO:0007669"/>
    <property type="project" value="UniProtKB-KW"/>
</dbReference>
<evidence type="ECO:0000313" key="15">
    <source>
        <dbReference type="EMBL" id="GGW88113.1"/>
    </source>
</evidence>
<organism evidence="15 16">
    <name type="scientific">Advenella faeciporci</name>
    <dbReference type="NCBI Taxonomy" id="797535"/>
    <lineage>
        <taxon>Bacteria</taxon>
        <taxon>Pseudomonadati</taxon>
        <taxon>Pseudomonadota</taxon>
        <taxon>Betaproteobacteria</taxon>
        <taxon>Burkholderiales</taxon>
        <taxon>Alcaligenaceae</taxon>
    </lineage>
</organism>
<dbReference type="Gene3D" id="1.10.3720.10">
    <property type="entry name" value="MetI-like"/>
    <property type="match status" value="1"/>
</dbReference>
<evidence type="ECO:0000256" key="8">
    <source>
        <dbReference type="ARBA" id="ARBA00023136"/>
    </source>
</evidence>
<evidence type="ECO:0000256" key="5">
    <source>
        <dbReference type="ARBA" id="ARBA00022692"/>
    </source>
</evidence>
<dbReference type="GO" id="GO:0043190">
    <property type="term" value="C:ATP-binding cassette (ABC) transporter complex"/>
    <property type="evidence" value="ECO:0007669"/>
    <property type="project" value="InterPro"/>
</dbReference>
<dbReference type="PANTHER" id="PTHR30614">
    <property type="entry name" value="MEMBRANE COMPONENT OF AMINO ACID ABC TRANSPORTER"/>
    <property type="match status" value="1"/>
</dbReference>
<reference evidence="15" key="1">
    <citation type="journal article" date="2014" name="Int. J. Syst. Evol. Microbiol.">
        <title>Complete genome sequence of Corynebacterium casei LMG S-19264T (=DSM 44701T), isolated from a smear-ripened cheese.</title>
        <authorList>
            <consortium name="US DOE Joint Genome Institute (JGI-PGF)"/>
            <person name="Walter F."/>
            <person name="Albersmeier A."/>
            <person name="Kalinowski J."/>
            <person name="Ruckert C."/>
        </authorList>
    </citation>
    <scope>NUCLEOTIDE SEQUENCE</scope>
    <source>
        <strain evidence="15">KCTC 23732</strain>
    </source>
</reference>
<feature type="region of interest" description="Disordered" evidence="13">
    <location>
        <begin position="1"/>
        <end position="21"/>
    </location>
</feature>
<dbReference type="InterPro" id="IPR000515">
    <property type="entry name" value="MetI-like"/>
</dbReference>
<name>A0A918JND7_9BURK</name>
<evidence type="ECO:0000256" key="10">
    <source>
        <dbReference type="ARBA" id="ARBA00062718"/>
    </source>
</evidence>
<evidence type="ECO:0000256" key="13">
    <source>
        <dbReference type="SAM" id="MobiDB-lite"/>
    </source>
</evidence>
<feature type="transmembrane region" description="Helical" evidence="12">
    <location>
        <begin position="265"/>
        <end position="286"/>
    </location>
</feature>
<dbReference type="RefSeq" id="WP_229793958.1">
    <property type="nucleotide sequence ID" value="NZ_BAABFY010000006.1"/>
</dbReference>
<evidence type="ECO:0000256" key="3">
    <source>
        <dbReference type="ARBA" id="ARBA00022448"/>
    </source>
</evidence>
<dbReference type="Pfam" id="PF00528">
    <property type="entry name" value="BPD_transp_1"/>
    <property type="match status" value="1"/>
</dbReference>
<feature type="transmembrane region" description="Helical" evidence="12">
    <location>
        <begin position="119"/>
        <end position="144"/>
    </location>
</feature>
<feature type="transmembrane region" description="Helical" evidence="12">
    <location>
        <begin position="41"/>
        <end position="58"/>
    </location>
</feature>
<dbReference type="NCBIfam" id="TIGR01726">
    <property type="entry name" value="HEQRo_perm_3TM"/>
    <property type="match status" value="1"/>
</dbReference>
<evidence type="ECO:0000256" key="7">
    <source>
        <dbReference type="ARBA" id="ARBA00022989"/>
    </source>
</evidence>